<proteinExistence type="predicted"/>
<dbReference type="EMBL" id="KQ030518">
    <property type="protein sequence ID" value="KJZ75382.1"/>
    <property type="molecule type" value="Genomic_DNA"/>
</dbReference>
<dbReference type="Pfam" id="PF24494">
    <property type="entry name" value="DUF7587"/>
    <property type="match status" value="1"/>
</dbReference>
<evidence type="ECO:0000313" key="2">
    <source>
        <dbReference type="EMBL" id="KJZ75382.1"/>
    </source>
</evidence>
<dbReference type="OrthoDB" id="5383867at2759"/>
<name>A0A0F8A0J2_9HYPO</name>
<dbReference type="InterPro" id="IPR056009">
    <property type="entry name" value="DUF7587"/>
</dbReference>
<protein>
    <recommendedName>
        <fullName evidence="1">DUF7587 domain-containing protein</fullName>
    </recommendedName>
</protein>
<feature type="domain" description="DUF7587" evidence="1">
    <location>
        <begin position="62"/>
        <end position="167"/>
    </location>
</feature>
<dbReference type="Proteomes" id="UP000054481">
    <property type="component" value="Unassembled WGS sequence"/>
</dbReference>
<evidence type="ECO:0000313" key="3">
    <source>
        <dbReference type="Proteomes" id="UP000054481"/>
    </source>
</evidence>
<sequence length="297" mass="33491">MFLVQEIKSYLRFTIMLMAHSNLGQPRDVSRSLRIAFRVECLDDGQVETSNLNRPRDIQPRGEILLDNRRAWQKAFDAHLSADRQRGPTPFISFVTTWSAAMSWRMRLSQRSAHKIVIMAVWLKNKPYIYDALEIAKQLGYGQHPGDAQRQLNHHTDEVLLHGSIAANERRVLLCLRANGSAVESVFFRPDPLGLPSFRLASQLPYGAIKLPAKCRGDGTEAFRDYMFSLTGTVRRFEFALLLVIMAGRSYLVTEDEDKTALQVQMPGRSAIHLEFPNNLTAENGNGFGDCGDLVVG</sequence>
<evidence type="ECO:0000259" key="1">
    <source>
        <dbReference type="Pfam" id="PF24494"/>
    </source>
</evidence>
<reference evidence="2 3" key="1">
    <citation type="journal article" date="2014" name="Genome Biol. Evol.">
        <title>Comparative genomics and transcriptomics analyses reveal divergent lifestyle features of nematode endoparasitic fungus Hirsutella minnesotensis.</title>
        <authorList>
            <person name="Lai Y."/>
            <person name="Liu K."/>
            <person name="Zhang X."/>
            <person name="Zhang X."/>
            <person name="Li K."/>
            <person name="Wang N."/>
            <person name="Shu C."/>
            <person name="Wu Y."/>
            <person name="Wang C."/>
            <person name="Bushley K.E."/>
            <person name="Xiang M."/>
            <person name="Liu X."/>
        </authorList>
    </citation>
    <scope>NUCLEOTIDE SEQUENCE [LARGE SCALE GENOMIC DNA]</scope>
    <source>
        <strain evidence="2 3">3608</strain>
    </source>
</reference>
<dbReference type="AlphaFoldDB" id="A0A0F8A0J2"/>
<accession>A0A0F8A0J2</accession>
<keyword evidence="3" id="KW-1185">Reference proteome</keyword>
<organism evidence="2 3">
    <name type="scientific">Hirsutella minnesotensis 3608</name>
    <dbReference type="NCBI Taxonomy" id="1043627"/>
    <lineage>
        <taxon>Eukaryota</taxon>
        <taxon>Fungi</taxon>
        <taxon>Dikarya</taxon>
        <taxon>Ascomycota</taxon>
        <taxon>Pezizomycotina</taxon>
        <taxon>Sordariomycetes</taxon>
        <taxon>Hypocreomycetidae</taxon>
        <taxon>Hypocreales</taxon>
        <taxon>Ophiocordycipitaceae</taxon>
        <taxon>Hirsutella</taxon>
    </lineage>
</organism>
<gene>
    <name evidence="2" type="ORF">HIM_05308</name>
</gene>